<dbReference type="EMBL" id="CP060394">
    <property type="protein sequence ID" value="QNI30783.1"/>
    <property type="molecule type" value="Genomic_DNA"/>
</dbReference>
<dbReference type="InterPro" id="IPR027385">
    <property type="entry name" value="Beta-barrel_OMP"/>
</dbReference>
<dbReference type="AlphaFoldDB" id="A0A7G8BE13"/>
<dbReference type="KEGG" id="adin:H7849_16870"/>
<gene>
    <name evidence="4" type="ORF">H7849_16870</name>
</gene>
<evidence type="ECO:0000256" key="2">
    <source>
        <dbReference type="SAM" id="SignalP"/>
    </source>
</evidence>
<evidence type="ECO:0000256" key="1">
    <source>
        <dbReference type="ARBA" id="ARBA00022729"/>
    </source>
</evidence>
<evidence type="ECO:0000313" key="5">
    <source>
        <dbReference type="Proteomes" id="UP000515312"/>
    </source>
</evidence>
<sequence length="183" mass="20660">MKKMELAFLVMLFMLSPVIMRAQVAPAQTGGSTFRLALGAGFSPFKTDYAPQWMYGVAAYGDLDFRRWIGVEVEGRTVQWNVTGNLREDTIGGGPRVRIAHIGRFVPYAKLITGLGSIDFPPGRTSPHYTHDTFFYWALGGGSDYKLTPHVYLRGEYQYQWWPGWKPNGLTPYGFTVGANYRF</sequence>
<dbReference type="Pfam" id="PF13505">
    <property type="entry name" value="OMP_b-brl"/>
    <property type="match status" value="1"/>
</dbReference>
<accession>A0A7G8BE13</accession>
<dbReference type="Proteomes" id="UP000515312">
    <property type="component" value="Chromosome"/>
</dbReference>
<dbReference type="SUPFAM" id="SSF56925">
    <property type="entry name" value="OMPA-like"/>
    <property type="match status" value="1"/>
</dbReference>
<dbReference type="InterPro" id="IPR011250">
    <property type="entry name" value="OMP/PagP_B-barrel"/>
</dbReference>
<evidence type="ECO:0000313" key="4">
    <source>
        <dbReference type="EMBL" id="QNI30783.1"/>
    </source>
</evidence>
<dbReference type="RefSeq" id="WP_186740889.1">
    <property type="nucleotide sequence ID" value="NZ_CP060394.1"/>
</dbReference>
<feature type="chain" id="PRO_5028880093" evidence="2">
    <location>
        <begin position="23"/>
        <end position="183"/>
    </location>
</feature>
<dbReference type="Gene3D" id="2.40.160.20">
    <property type="match status" value="1"/>
</dbReference>
<feature type="domain" description="Outer membrane protein beta-barrel" evidence="3">
    <location>
        <begin position="25"/>
        <end position="183"/>
    </location>
</feature>
<keyword evidence="1 2" id="KW-0732">Signal</keyword>
<name>A0A7G8BE13_9BACT</name>
<reference evidence="4 5" key="1">
    <citation type="submission" date="2020-08" db="EMBL/GenBank/DDBJ databases">
        <title>Edaphobacter telluris sp. nov. and Acidobacterium dinghuensis sp. nov., two acidobacteria isolated from forest soil.</title>
        <authorList>
            <person name="Fu J."/>
            <person name="Qiu L."/>
        </authorList>
    </citation>
    <scope>NUCLEOTIDE SEQUENCE [LARGE SCALE GENOMIC DNA]</scope>
    <source>
        <strain evidence="4">4Y35</strain>
    </source>
</reference>
<feature type="signal peptide" evidence="2">
    <location>
        <begin position="1"/>
        <end position="22"/>
    </location>
</feature>
<keyword evidence="5" id="KW-1185">Reference proteome</keyword>
<organism evidence="4 5">
    <name type="scientific">Alloacidobacterium dinghuense</name>
    <dbReference type="NCBI Taxonomy" id="2763107"/>
    <lineage>
        <taxon>Bacteria</taxon>
        <taxon>Pseudomonadati</taxon>
        <taxon>Acidobacteriota</taxon>
        <taxon>Terriglobia</taxon>
        <taxon>Terriglobales</taxon>
        <taxon>Acidobacteriaceae</taxon>
        <taxon>Alloacidobacterium</taxon>
    </lineage>
</organism>
<evidence type="ECO:0000259" key="3">
    <source>
        <dbReference type="Pfam" id="PF13505"/>
    </source>
</evidence>
<protein>
    <submittedName>
        <fullName evidence="4">Porin family protein</fullName>
    </submittedName>
</protein>
<proteinExistence type="predicted"/>